<feature type="region of interest" description="Disordered" evidence="1">
    <location>
        <begin position="732"/>
        <end position="820"/>
    </location>
</feature>
<accession>B8B920</accession>
<dbReference type="Gramene" id="BGIOSGA028350-TA">
    <property type="protein sequence ID" value="BGIOSGA028350-PA"/>
    <property type="gene ID" value="BGIOSGA028350"/>
</dbReference>
<keyword evidence="4" id="KW-1185">Reference proteome</keyword>
<evidence type="ECO:0000256" key="1">
    <source>
        <dbReference type="SAM" id="MobiDB-lite"/>
    </source>
</evidence>
<dbReference type="EMBL" id="CM000133">
    <property type="protein sequence ID" value="EEC83240.1"/>
    <property type="molecule type" value="Genomic_DNA"/>
</dbReference>
<sequence length="820" mass="91794">MSSVNNGEGSSRRSWWPPQRQHLYVMLDDWSRGFSVHKMDLDGNEADANDQLVAVAATDYLPARTYRRLPAPAVRFEYVHSRLKMMGSSAQFAALGSNIVAKGYPFSDKDGLAVVYDTKMAAQAFGRRLPEALERWDAAGNKLYAFTPSDRSVDCRPRIDAVMHRLEEDPSVTERWSWSHDPSPVPFDNDHAHRRITSHAVRPRGSAIFVSVENWSVPRPGHGDDHVAAQAAEAEAKKMAGTFSYDTKRGEWMRHGDWLLPFRGEAHYDSELDAWVGLHCDSRRHGKLCSCDIVAAGSHEESNWKLCEVEVMTLTVEDDATLVPMGSGGKFCLVEGRSMDPNSTCRVVVRVVTYVEYMDNGSQDYHVSSPHKWVVDKDTVSLIDLMKDLDDEIIRGSAQELTVTFWDKRVGKDVEICSDAVLLEAFNQYWDVRKLPLQVTVSEPCSQIVSCVDEAKIVVPLSMVLPTQASQADNVPTRDATTKKRCMRQYAVLKEVELAVPYSEATRYRAYCKAKKCKWRIHASRLPDGRTWQIKNMPYEHRCASIGNWRIIAWPAILGLKTGLSTSLEKIQTIGAAAVKKTLEEKYLITLSYYVVWDGEVSGANRDLTTWRHTVDLTKQECSCNEWQLTGLPRRHAISFIGSLREVELEDYVSPYYSVAMFRAAYSTIVPPMPDKSLWEKVDTGFKMWPPILKRSAGRPRTRRFIGVEEGGSGKRRRRCKRCHGFGHLQKTCNEPVYDPDAPPPAPPKPKRVRKKKSKLEQVPTSGNNTMPPPAAANRADQATSTAAPAADQTPSSVDPAADQAHAVAAGDRSSCYAGG</sequence>
<feature type="compositionally biased region" description="Basic residues" evidence="1">
    <location>
        <begin position="749"/>
        <end position="758"/>
    </location>
</feature>
<name>B8B920_ORYSI</name>
<feature type="compositionally biased region" description="Low complexity" evidence="1">
    <location>
        <begin position="780"/>
        <end position="810"/>
    </location>
</feature>
<reference evidence="3 4" key="1">
    <citation type="journal article" date="2005" name="PLoS Biol.">
        <title>The genomes of Oryza sativa: a history of duplications.</title>
        <authorList>
            <person name="Yu J."/>
            <person name="Wang J."/>
            <person name="Lin W."/>
            <person name="Li S."/>
            <person name="Li H."/>
            <person name="Zhou J."/>
            <person name="Ni P."/>
            <person name="Dong W."/>
            <person name="Hu S."/>
            <person name="Zeng C."/>
            <person name="Zhang J."/>
            <person name="Zhang Y."/>
            <person name="Li R."/>
            <person name="Xu Z."/>
            <person name="Li S."/>
            <person name="Li X."/>
            <person name="Zheng H."/>
            <person name="Cong L."/>
            <person name="Lin L."/>
            <person name="Yin J."/>
            <person name="Geng J."/>
            <person name="Li G."/>
            <person name="Shi J."/>
            <person name="Liu J."/>
            <person name="Lv H."/>
            <person name="Li J."/>
            <person name="Wang J."/>
            <person name="Deng Y."/>
            <person name="Ran L."/>
            <person name="Shi X."/>
            <person name="Wang X."/>
            <person name="Wu Q."/>
            <person name="Li C."/>
            <person name="Ren X."/>
            <person name="Wang J."/>
            <person name="Wang X."/>
            <person name="Li D."/>
            <person name="Liu D."/>
            <person name="Zhang X."/>
            <person name="Ji Z."/>
            <person name="Zhao W."/>
            <person name="Sun Y."/>
            <person name="Zhang Z."/>
            <person name="Bao J."/>
            <person name="Han Y."/>
            <person name="Dong L."/>
            <person name="Ji J."/>
            <person name="Chen P."/>
            <person name="Wu S."/>
            <person name="Liu J."/>
            <person name="Xiao Y."/>
            <person name="Bu D."/>
            <person name="Tan J."/>
            <person name="Yang L."/>
            <person name="Ye C."/>
            <person name="Zhang J."/>
            <person name="Xu J."/>
            <person name="Zhou Y."/>
            <person name="Yu Y."/>
            <person name="Zhang B."/>
            <person name="Zhuang S."/>
            <person name="Wei H."/>
            <person name="Liu B."/>
            <person name="Lei M."/>
            <person name="Yu H."/>
            <person name="Li Y."/>
            <person name="Xu H."/>
            <person name="Wei S."/>
            <person name="He X."/>
            <person name="Fang L."/>
            <person name="Zhang Z."/>
            <person name="Zhang Y."/>
            <person name="Huang X."/>
            <person name="Su Z."/>
            <person name="Tong W."/>
            <person name="Li J."/>
            <person name="Tong Z."/>
            <person name="Li S."/>
            <person name="Ye J."/>
            <person name="Wang L."/>
            <person name="Fang L."/>
            <person name="Lei T."/>
            <person name="Chen C."/>
            <person name="Chen H."/>
            <person name="Xu Z."/>
            <person name="Li H."/>
            <person name="Huang H."/>
            <person name="Zhang F."/>
            <person name="Xu H."/>
            <person name="Li N."/>
            <person name="Zhao C."/>
            <person name="Li S."/>
            <person name="Dong L."/>
            <person name="Huang Y."/>
            <person name="Li L."/>
            <person name="Xi Y."/>
            <person name="Qi Q."/>
            <person name="Li W."/>
            <person name="Zhang B."/>
            <person name="Hu W."/>
            <person name="Zhang Y."/>
            <person name="Tian X."/>
            <person name="Jiao Y."/>
            <person name="Liang X."/>
            <person name="Jin J."/>
            <person name="Gao L."/>
            <person name="Zheng W."/>
            <person name="Hao B."/>
            <person name="Liu S."/>
            <person name="Wang W."/>
            <person name="Yuan L."/>
            <person name="Cao M."/>
            <person name="McDermott J."/>
            <person name="Samudrala R."/>
            <person name="Wang J."/>
            <person name="Wong G.K."/>
            <person name="Yang H."/>
        </authorList>
    </citation>
    <scope>NUCLEOTIDE SEQUENCE [LARGE SCALE GENOMIC DNA]</scope>
    <source>
        <strain evidence="4">cv. 93-11</strain>
    </source>
</reference>
<dbReference type="Proteomes" id="UP000007015">
    <property type="component" value="Chromosome 8"/>
</dbReference>
<dbReference type="InterPro" id="IPR004332">
    <property type="entry name" value="Transposase_MuDR"/>
</dbReference>
<dbReference type="PANTHER" id="PTHR33085:SF96">
    <property type="entry name" value="OS08G0271800 PROTEIN"/>
    <property type="match status" value="1"/>
</dbReference>
<feature type="domain" description="Transposase MuDR plant" evidence="2">
    <location>
        <begin position="483"/>
        <end position="534"/>
    </location>
</feature>
<dbReference type="AlphaFoldDB" id="B8B920"/>
<dbReference type="Pfam" id="PF07893">
    <property type="entry name" value="DUF1668"/>
    <property type="match status" value="1"/>
</dbReference>
<dbReference type="PANTHER" id="PTHR33085">
    <property type="entry name" value="OS12G0113100 PROTEIN-RELATED"/>
    <property type="match status" value="1"/>
</dbReference>
<evidence type="ECO:0000313" key="3">
    <source>
        <dbReference type="EMBL" id="EEC83240.1"/>
    </source>
</evidence>
<gene>
    <name evidence="3" type="ORF">OsI_28550</name>
</gene>
<proteinExistence type="predicted"/>
<evidence type="ECO:0000313" key="4">
    <source>
        <dbReference type="Proteomes" id="UP000007015"/>
    </source>
</evidence>
<organism evidence="3 4">
    <name type="scientific">Oryza sativa subsp. indica</name>
    <name type="common">Rice</name>
    <dbReference type="NCBI Taxonomy" id="39946"/>
    <lineage>
        <taxon>Eukaryota</taxon>
        <taxon>Viridiplantae</taxon>
        <taxon>Streptophyta</taxon>
        <taxon>Embryophyta</taxon>
        <taxon>Tracheophyta</taxon>
        <taxon>Spermatophyta</taxon>
        <taxon>Magnoliopsida</taxon>
        <taxon>Liliopsida</taxon>
        <taxon>Poales</taxon>
        <taxon>Poaceae</taxon>
        <taxon>BOP clade</taxon>
        <taxon>Oryzoideae</taxon>
        <taxon>Oryzeae</taxon>
        <taxon>Oryzinae</taxon>
        <taxon>Oryza</taxon>
        <taxon>Oryza sativa</taxon>
    </lineage>
</organism>
<dbReference type="Pfam" id="PF03108">
    <property type="entry name" value="DBD_Tnp_Mut"/>
    <property type="match status" value="1"/>
</dbReference>
<evidence type="ECO:0000259" key="2">
    <source>
        <dbReference type="Pfam" id="PF03108"/>
    </source>
</evidence>
<dbReference type="HOGENOM" id="CLU_344970_0_0_1"/>
<dbReference type="InterPro" id="IPR012871">
    <property type="entry name" value="DUF1668_ORYSA"/>
</dbReference>
<dbReference type="STRING" id="39946.B8B920"/>
<protein>
    <recommendedName>
        <fullName evidence="2">Transposase MuDR plant domain-containing protein</fullName>
    </recommendedName>
</protein>